<feature type="transmembrane region" description="Helical" evidence="1">
    <location>
        <begin position="7"/>
        <end position="28"/>
    </location>
</feature>
<organism evidence="2 3">
    <name type="scientific">Paenibacillus lentus</name>
    <dbReference type="NCBI Taxonomy" id="1338368"/>
    <lineage>
        <taxon>Bacteria</taxon>
        <taxon>Bacillati</taxon>
        <taxon>Bacillota</taxon>
        <taxon>Bacilli</taxon>
        <taxon>Bacillales</taxon>
        <taxon>Paenibacillaceae</taxon>
        <taxon>Paenibacillus</taxon>
    </lineage>
</organism>
<dbReference type="EMBL" id="CP034248">
    <property type="protein sequence ID" value="AZK46333.1"/>
    <property type="molecule type" value="Genomic_DNA"/>
</dbReference>
<keyword evidence="1" id="KW-0472">Membrane</keyword>
<reference evidence="2 3" key="1">
    <citation type="submission" date="2018-11" db="EMBL/GenBank/DDBJ databases">
        <title>Genome sequencing of Paenibacillus lentus DSM25539(T).</title>
        <authorList>
            <person name="Kook J.-K."/>
            <person name="Park S.-N."/>
            <person name="Lim Y.K."/>
        </authorList>
    </citation>
    <scope>NUCLEOTIDE SEQUENCE [LARGE SCALE GENOMIC DNA]</scope>
    <source>
        <strain evidence="2 3">DSM 25539</strain>
    </source>
</reference>
<name>A0A3Q8SAN5_9BACL</name>
<feature type="transmembrane region" description="Helical" evidence="1">
    <location>
        <begin position="34"/>
        <end position="57"/>
    </location>
</feature>
<dbReference type="InterPro" id="IPR004761">
    <property type="entry name" value="Spore_GerAB"/>
</dbReference>
<dbReference type="OrthoDB" id="2930450at2"/>
<dbReference type="GO" id="GO:0016020">
    <property type="term" value="C:membrane"/>
    <property type="evidence" value="ECO:0007669"/>
    <property type="project" value="InterPro"/>
</dbReference>
<dbReference type="Pfam" id="PF03845">
    <property type="entry name" value="Spore_permease"/>
    <property type="match status" value="1"/>
</dbReference>
<proteinExistence type="predicted"/>
<feature type="transmembrane region" description="Helical" evidence="1">
    <location>
        <begin position="77"/>
        <end position="100"/>
    </location>
</feature>
<feature type="transmembrane region" description="Helical" evidence="1">
    <location>
        <begin position="112"/>
        <end position="129"/>
    </location>
</feature>
<evidence type="ECO:0000313" key="2">
    <source>
        <dbReference type="EMBL" id="AZK46333.1"/>
    </source>
</evidence>
<gene>
    <name evidence="2" type="ORF">EIM92_09205</name>
</gene>
<feature type="transmembrane region" description="Helical" evidence="1">
    <location>
        <begin position="213"/>
        <end position="234"/>
    </location>
</feature>
<keyword evidence="1" id="KW-1133">Transmembrane helix</keyword>
<evidence type="ECO:0000256" key="1">
    <source>
        <dbReference type="SAM" id="Phobius"/>
    </source>
</evidence>
<dbReference type="RefSeq" id="WP_125082394.1">
    <property type="nucleotide sequence ID" value="NZ_CP034248.1"/>
</dbReference>
<keyword evidence="3" id="KW-1185">Reference proteome</keyword>
<feature type="transmembrane region" description="Helical" evidence="1">
    <location>
        <begin position="184"/>
        <end position="201"/>
    </location>
</feature>
<dbReference type="Proteomes" id="UP000273145">
    <property type="component" value="Chromosome"/>
</dbReference>
<feature type="transmembrane region" description="Helical" evidence="1">
    <location>
        <begin position="311"/>
        <end position="328"/>
    </location>
</feature>
<evidence type="ECO:0000313" key="3">
    <source>
        <dbReference type="Proteomes" id="UP000273145"/>
    </source>
</evidence>
<sequence>MVKEKYFYYLYLINALINIIHFVPRVLIEHRFEGALMSIFISVIIGTGLLVSFIKLISNFPGEGLPELFYGSLPKMIGVPLLIFFAFLWYEAGAINLAVYADITRRYISPDASPLVVIIFFLLLVTLCSRLKTESILYALETTIIINVPLMVYMLIKALVNPNFSWDAVMQVITHLWTAPNYESIAGATFIFTGYVNLAIFNRAFSSLKPRHLWLIPISGLLVLLVTLLVPIGYHGTIGVEDQVYKWFSTADSIRSEFFLVERVLFIFYFTCLSLTLVSAVIQWHNALEIVKAISVKRKPKELKAASNKDWWVLAPMALGTIGMEYWFDEDILRIFGQWFLNVRLIGEVLFVATMFVVYRRRKKRA</sequence>
<accession>A0A3Q8SAN5</accession>
<dbReference type="AlphaFoldDB" id="A0A3Q8SAN5"/>
<feature type="transmembrane region" description="Helical" evidence="1">
    <location>
        <begin position="340"/>
        <end position="359"/>
    </location>
</feature>
<keyword evidence="1" id="KW-0812">Transmembrane</keyword>
<dbReference type="KEGG" id="plen:EIM92_09205"/>
<protein>
    <submittedName>
        <fullName evidence="2">Uncharacterized protein</fullName>
    </submittedName>
</protein>
<feature type="transmembrane region" description="Helical" evidence="1">
    <location>
        <begin position="136"/>
        <end position="156"/>
    </location>
</feature>
<feature type="transmembrane region" description="Helical" evidence="1">
    <location>
        <begin position="266"/>
        <end position="291"/>
    </location>
</feature>
<dbReference type="GO" id="GO:0009847">
    <property type="term" value="P:spore germination"/>
    <property type="evidence" value="ECO:0007669"/>
    <property type="project" value="InterPro"/>
</dbReference>